<dbReference type="SUPFAM" id="SSF51306">
    <property type="entry name" value="LexA/Signal peptidase"/>
    <property type="match status" value="1"/>
</dbReference>
<dbReference type="GO" id="GO:0004252">
    <property type="term" value="F:serine-type endopeptidase activity"/>
    <property type="evidence" value="ECO:0007669"/>
    <property type="project" value="InterPro"/>
</dbReference>
<dbReference type="InterPro" id="IPR000223">
    <property type="entry name" value="Pept_S26A_signal_pept_1"/>
</dbReference>
<dbReference type="InterPro" id="IPR019533">
    <property type="entry name" value="Peptidase_S26"/>
</dbReference>
<keyword evidence="10" id="KW-0472">Membrane</keyword>
<dbReference type="PRINTS" id="PR00727">
    <property type="entry name" value="LEADERPTASE"/>
</dbReference>
<evidence type="ECO:0000256" key="12">
    <source>
        <dbReference type="SAM" id="MobiDB-lite"/>
    </source>
</evidence>
<keyword evidence="6" id="KW-0999">Mitochondrion inner membrane</keyword>
<dbReference type="InterPro" id="IPR037730">
    <property type="entry name" value="IMP2"/>
</dbReference>
<evidence type="ECO:0000256" key="4">
    <source>
        <dbReference type="ARBA" id="ARBA00022670"/>
    </source>
</evidence>
<dbReference type="PANTHER" id="PTHR46041">
    <property type="entry name" value="MITOCHONDRIAL INNER MEMBRANE PROTEASE SUBUNIT 2"/>
    <property type="match status" value="1"/>
</dbReference>
<feature type="compositionally biased region" description="Low complexity" evidence="12">
    <location>
        <begin position="53"/>
        <end position="66"/>
    </location>
</feature>
<dbReference type="PANTHER" id="PTHR46041:SF2">
    <property type="entry name" value="MITOCHONDRIAL INNER MEMBRANE PROTEASE SUBUNIT 2"/>
    <property type="match status" value="1"/>
</dbReference>
<dbReference type="CDD" id="cd06530">
    <property type="entry name" value="S26_SPase_I"/>
    <property type="match status" value="1"/>
</dbReference>
<feature type="active site" evidence="11">
    <location>
        <position position="113"/>
    </location>
</feature>
<evidence type="ECO:0000256" key="10">
    <source>
        <dbReference type="ARBA" id="ARBA00023136"/>
    </source>
</evidence>
<evidence type="ECO:0000313" key="14">
    <source>
        <dbReference type="EMBL" id="KAI1613092.1"/>
    </source>
</evidence>
<feature type="domain" description="Peptidase S26" evidence="13">
    <location>
        <begin position="89"/>
        <end position="188"/>
    </location>
</feature>
<evidence type="ECO:0000256" key="8">
    <source>
        <dbReference type="ARBA" id="ARBA00022989"/>
    </source>
</evidence>
<evidence type="ECO:0000256" key="7">
    <source>
        <dbReference type="ARBA" id="ARBA00022801"/>
    </source>
</evidence>
<dbReference type="GO" id="GO:0006627">
    <property type="term" value="P:protein processing involved in protein targeting to mitochondrion"/>
    <property type="evidence" value="ECO:0007669"/>
    <property type="project" value="InterPro"/>
</dbReference>
<proteinExistence type="inferred from homology"/>
<organism evidence="14 15">
    <name type="scientific">Exophiala viscosa</name>
    <dbReference type="NCBI Taxonomy" id="2486360"/>
    <lineage>
        <taxon>Eukaryota</taxon>
        <taxon>Fungi</taxon>
        <taxon>Dikarya</taxon>
        <taxon>Ascomycota</taxon>
        <taxon>Pezizomycotina</taxon>
        <taxon>Eurotiomycetes</taxon>
        <taxon>Chaetothyriomycetidae</taxon>
        <taxon>Chaetothyriales</taxon>
        <taxon>Herpotrichiellaceae</taxon>
        <taxon>Exophiala</taxon>
    </lineage>
</organism>
<comment type="caution">
    <text evidence="14">The sequence shown here is derived from an EMBL/GenBank/DDBJ whole genome shotgun (WGS) entry which is preliminary data.</text>
</comment>
<keyword evidence="7" id="KW-0378">Hydrolase</keyword>
<keyword evidence="5" id="KW-0812">Transmembrane</keyword>
<evidence type="ECO:0000256" key="11">
    <source>
        <dbReference type="PIRSR" id="PIRSR600223-1"/>
    </source>
</evidence>
<dbReference type="EMBL" id="MU404354">
    <property type="protein sequence ID" value="KAI1613092.1"/>
    <property type="molecule type" value="Genomic_DNA"/>
</dbReference>
<dbReference type="InterPro" id="IPR036286">
    <property type="entry name" value="LexA/Signal_pep-like_sf"/>
</dbReference>
<comment type="similarity">
    <text evidence="2">Belongs to the peptidase S26 family. IMP2 subfamily.</text>
</comment>
<accession>A0AAN6DWY1</accession>
<name>A0AAN6DWY1_9EURO</name>
<feature type="region of interest" description="Disordered" evidence="12">
    <location>
        <begin position="26"/>
        <end position="66"/>
    </location>
</feature>
<evidence type="ECO:0000256" key="3">
    <source>
        <dbReference type="ARBA" id="ARBA00013650"/>
    </source>
</evidence>
<dbReference type="AlphaFoldDB" id="A0AAN6DWY1"/>
<dbReference type="GO" id="GO:0006465">
    <property type="term" value="P:signal peptide processing"/>
    <property type="evidence" value="ECO:0007669"/>
    <property type="project" value="InterPro"/>
</dbReference>
<comment type="subcellular location">
    <subcellularLocation>
        <location evidence="1">Mitochondrion inner membrane</location>
        <topology evidence="1">Single-pass membrane protein</topology>
    </subcellularLocation>
</comment>
<dbReference type="Pfam" id="PF10502">
    <property type="entry name" value="Peptidase_S26"/>
    <property type="match status" value="1"/>
</dbReference>
<keyword evidence="15" id="KW-1185">Reference proteome</keyword>
<protein>
    <recommendedName>
        <fullName evidence="3">Mitochondrial inner membrane protease subunit 2</fullName>
    </recommendedName>
</protein>
<evidence type="ECO:0000256" key="6">
    <source>
        <dbReference type="ARBA" id="ARBA00022792"/>
    </source>
</evidence>
<reference evidence="14" key="1">
    <citation type="journal article" date="2022" name="bioRxiv">
        <title>Deciphering the potential niche of two novel black yeast fungi from a biological soil crust based on their genomes, phenotypes, and melanin regulation.</title>
        <authorList>
            <consortium name="DOE Joint Genome Institute"/>
            <person name="Carr E.C."/>
            <person name="Barton Q."/>
            <person name="Grambo S."/>
            <person name="Sullivan M."/>
            <person name="Renfro C.M."/>
            <person name="Kuo A."/>
            <person name="Pangilinan J."/>
            <person name="Lipzen A."/>
            <person name="Keymanesh K."/>
            <person name="Savage E."/>
            <person name="Barry K."/>
            <person name="Grigoriev I.V."/>
            <person name="Riekhof W.R."/>
            <person name="Harris S.S."/>
        </authorList>
    </citation>
    <scope>NUCLEOTIDE SEQUENCE</scope>
    <source>
        <strain evidence="14">JF 03-4F</strain>
    </source>
</reference>
<keyword evidence="9" id="KW-0496">Mitochondrion</keyword>
<evidence type="ECO:0000259" key="13">
    <source>
        <dbReference type="Pfam" id="PF10502"/>
    </source>
</evidence>
<keyword evidence="4" id="KW-0645">Protease</keyword>
<evidence type="ECO:0000256" key="5">
    <source>
        <dbReference type="ARBA" id="ARBA00022692"/>
    </source>
</evidence>
<dbReference type="Gene3D" id="2.10.109.10">
    <property type="entry name" value="Umud Fragment, subunit A"/>
    <property type="match status" value="1"/>
</dbReference>
<keyword evidence="8" id="KW-1133">Transmembrane helix</keyword>
<evidence type="ECO:0000256" key="2">
    <source>
        <dbReference type="ARBA" id="ARBA00007066"/>
    </source>
</evidence>
<sequence>MPPASRGLQIAFRFVRYASKTSNPKIPKPLARLKEKVAPQLTPRRADTSYQEGHNSSGNQRSGQQNSKTRWSFFSWITPTHRLWIWRLFFIGPPVGFVILHFPLEVMRVTGPSMSPLLNADYESGLFSAYDRILVQKVMFPDRPGARPTLPRWQVKRGQLVVFYAPHDPEKVAVKRVVGVPGDRIKPREGYPGGDEPVVVPYNHIWVEGDGNTTLDSNAYGPISQNLVIGFVRLMWKPWLNWPVSIDWEHHDYPAKKYRRVEEDVVHQAKLDPNQISNSEAFTNGVAARELEAMRKFRDQLPTRMMNEQNFHKLRYMYAQAKEEFELQNPKSTEVAQGIMEELGNAFESVGLARDGNRLPPAIMPAETEQEVKQRKLKEYLERNTPKEVKNDCVPAMGYLTA</sequence>
<evidence type="ECO:0000256" key="9">
    <source>
        <dbReference type="ARBA" id="ARBA00023128"/>
    </source>
</evidence>
<dbReference type="GO" id="GO:0042720">
    <property type="term" value="C:mitochondrial inner membrane peptidase complex"/>
    <property type="evidence" value="ECO:0007669"/>
    <property type="project" value="InterPro"/>
</dbReference>
<evidence type="ECO:0000256" key="1">
    <source>
        <dbReference type="ARBA" id="ARBA00004434"/>
    </source>
</evidence>
<feature type="active site" evidence="11">
    <location>
        <position position="175"/>
    </location>
</feature>
<gene>
    <name evidence="14" type="ORF">EDD36DRAFT_419241</name>
</gene>
<evidence type="ECO:0000313" key="15">
    <source>
        <dbReference type="Proteomes" id="UP001203852"/>
    </source>
</evidence>
<dbReference type="Proteomes" id="UP001203852">
    <property type="component" value="Unassembled WGS sequence"/>
</dbReference>